<gene>
    <name evidence="3" type="ORF">GCM10023322_37810</name>
</gene>
<evidence type="ECO:0000256" key="2">
    <source>
        <dbReference type="SAM" id="Phobius"/>
    </source>
</evidence>
<evidence type="ECO:0000313" key="3">
    <source>
        <dbReference type="EMBL" id="GAA5188062.1"/>
    </source>
</evidence>
<feature type="region of interest" description="Disordered" evidence="1">
    <location>
        <begin position="247"/>
        <end position="267"/>
    </location>
</feature>
<dbReference type="EMBL" id="BAABJQ010000010">
    <property type="protein sequence ID" value="GAA5188062.1"/>
    <property type="molecule type" value="Genomic_DNA"/>
</dbReference>
<proteinExistence type="predicted"/>
<organism evidence="3 4">
    <name type="scientific">Rugosimonospora acidiphila</name>
    <dbReference type="NCBI Taxonomy" id="556531"/>
    <lineage>
        <taxon>Bacteria</taxon>
        <taxon>Bacillati</taxon>
        <taxon>Actinomycetota</taxon>
        <taxon>Actinomycetes</taxon>
        <taxon>Micromonosporales</taxon>
        <taxon>Micromonosporaceae</taxon>
        <taxon>Rugosimonospora</taxon>
    </lineage>
</organism>
<name>A0ABP9RWX5_9ACTN</name>
<comment type="caution">
    <text evidence="3">The sequence shown here is derived from an EMBL/GenBank/DDBJ whole genome shotgun (WGS) entry which is preliminary data.</text>
</comment>
<feature type="transmembrane region" description="Helical" evidence="2">
    <location>
        <begin position="135"/>
        <end position="160"/>
    </location>
</feature>
<keyword evidence="4" id="KW-1185">Reference proteome</keyword>
<evidence type="ECO:0000256" key="1">
    <source>
        <dbReference type="SAM" id="MobiDB-lite"/>
    </source>
</evidence>
<sequence length="267" mass="27557">MGGGVFVTAVLVANPALLVVAALVRLWPPRRAGRELRPTEIALLRSGRTAAVSTALVLLHARAAVDAAMPGTVRRSGALPRGCDPLARSVYESLARPAGPRELVARTPVRGGLSQLAAGLARAGLMLTSRRRVTLRVLAIAAGVLAVAAALTGAPSAAWFARLAPVVPAAAIVALALLPGRTLAGRRLMRRLRRRHSDLTPEHEPDAAEWSPQSLGLSVALYGAPALRLTFPRFAAQAGLLRDSSRVPVSVAGPGSPARSAGISPGS</sequence>
<feature type="transmembrane region" description="Helical" evidence="2">
    <location>
        <begin position="6"/>
        <end position="27"/>
    </location>
</feature>
<keyword evidence="2" id="KW-0472">Membrane</keyword>
<evidence type="ECO:0008006" key="5">
    <source>
        <dbReference type="Google" id="ProtNLM"/>
    </source>
</evidence>
<accession>A0ABP9RWX5</accession>
<evidence type="ECO:0000313" key="4">
    <source>
        <dbReference type="Proteomes" id="UP001501570"/>
    </source>
</evidence>
<dbReference type="InterPro" id="IPR026467">
    <property type="entry name" value="Ser/Gly_Cys_C_dom"/>
</dbReference>
<reference evidence="4" key="1">
    <citation type="journal article" date="2019" name="Int. J. Syst. Evol. Microbiol.">
        <title>The Global Catalogue of Microorganisms (GCM) 10K type strain sequencing project: providing services to taxonomists for standard genome sequencing and annotation.</title>
        <authorList>
            <consortium name="The Broad Institute Genomics Platform"/>
            <consortium name="The Broad Institute Genome Sequencing Center for Infectious Disease"/>
            <person name="Wu L."/>
            <person name="Ma J."/>
        </authorList>
    </citation>
    <scope>NUCLEOTIDE SEQUENCE [LARGE SCALE GENOMIC DNA]</scope>
    <source>
        <strain evidence="4">JCM 18304</strain>
    </source>
</reference>
<keyword evidence="2" id="KW-1133">Transmembrane helix</keyword>
<dbReference type="Proteomes" id="UP001501570">
    <property type="component" value="Unassembled WGS sequence"/>
</dbReference>
<dbReference type="NCBIfam" id="TIGR04222">
    <property type="entry name" value="near_uncomplex"/>
    <property type="match status" value="1"/>
</dbReference>
<feature type="transmembrane region" description="Helical" evidence="2">
    <location>
        <begin position="166"/>
        <end position="184"/>
    </location>
</feature>
<keyword evidence="2" id="KW-0812">Transmembrane</keyword>
<protein>
    <recommendedName>
        <fullName evidence="5">TIGR04222 domain-containing membrane protein</fullName>
    </recommendedName>
</protein>